<protein>
    <submittedName>
        <fullName evidence="1">Uncharacterized protein</fullName>
    </submittedName>
</protein>
<sequence length="394" mass="43613">MATITIKYTELLSLSVKQPFYNNKVCRGYQATPILDFNIVPTPETLAFMKAKKMVFKNIDNSGGFTVLVQTKGKTPGGNELLGYPITVADKLTFVMLLKKPDLINFNVLPTSKEANKIYYFGNQVADKTALRDDLHLSKNITGVDGAADQLKKVSKNYNFHFAGVTTTAAVKVKHLLTGAKVNAKLVTSQNGKSEIYVDLSALPLGCCQLLISNVVSDEFYYLGNMADQPMFGVIELSLSKLLSANYRVVEPDLSLTVKRPKYTVLFKNRQTTWRYNIQLQPTSPLYIEMAKLTAVQKADFIKQLTVATNDTAIKFKLASNTDSNFVFISTKNIALQERYALSTNVAKDLIISLSKYVKTPKETIIKSSLPYPSTGSIDAGSLPTIYSDVFITL</sequence>
<accession>A0ABP8G3P1</accession>
<organism evidence="1 2">
    <name type="scientific">Mucilaginibacter gynuensis</name>
    <dbReference type="NCBI Taxonomy" id="1302236"/>
    <lineage>
        <taxon>Bacteria</taxon>
        <taxon>Pseudomonadati</taxon>
        <taxon>Bacteroidota</taxon>
        <taxon>Sphingobacteriia</taxon>
        <taxon>Sphingobacteriales</taxon>
        <taxon>Sphingobacteriaceae</taxon>
        <taxon>Mucilaginibacter</taxon>
    </lineage>
</organism>
<comment type="caution">
    <text evidence="1">The sequence shown here is derived from an EMBL/GenBank/DDBJ whole genome shotgun (WGS) entry which is preliminary data.</text>
</comment>
<dbReference type="Proteomes" id="UP001500582">
    <property type="component" value="Unassembled WGS sequence"/>
</dbReference>
<name>A0ABP8G3P1_9SPHI</name>
<evidence type="ECO:0000313" key="1">
    <source>
        <dbReference type="EMBL" id="GAA4316827.1"/>
    </source>
</evidence>
<dbReference type="EMBL" id="BAABFT010000003">
    <property type="protein sequence ID" value="GAA4316827.1"/>
    <property type="molecule type" value="Genomic_DNA"/>
</dbReference>
<keyword evidence="2" id="KW-1185">Reference proteome</keyword>
<dbReference type="RefSeq" id="WP_345210312.1">
    <property type="nucleotide sequence ID" value="NZ_BAABFT010000003.1"/>
</dbReference>
<reference evidence="2" key="1">
    <citation type="journal article" date="2019" name="Int. J. Syst. Evol. Microbiol.">
        <title>The Global Catalogue of Microorganisms (GCM) 10K type strain sequencing project: providing services to taxonomists for standard genome sequencing and annotation.</title>
        <authorList>
            <consortium name="The Broad Institute Genomics Platform"/>
            <consortium name="The Broad Institute Genome Sequencing Center for Infectious Disease"/>
            <person name="Wu L."/>
            <person name="Ma J."/>
        </authorList>
    </citation>
    <scope>NUCLEOTIDE SEQUENCE [LARGE SCALE GENOMIC DNA]</scope>
    <source>
        <strain evidence="2">JCM 17705</strain>
    </source>
</reference>
<proteinExistence type="predicted"/>
<evidence type="ECO:0000313" key="2">
    <source>
        <dbReference type="Proteomes" id="UP001500582"/>
    </source>
</evidence>
<gene>
    <name evidence="1" type="ORF">GCM10023149_14070</name>
</gene>